<evidence type="ECO:0000259" key="1">
    <source>
        <dbReference type="Pfam" id="PF13550"/>
    </source>
</evidence>
<protein>
    <submittedName>
        <fullName evidence="3">Tail protein</fullName>
    </submittedName>
</protein>
<evidence type="ECO:0000259" key="2">
    <source>
        <dbReference type="Pfam" id="PF24801"/>
    </source>
</evidence>
<accession>A0A8S5NPS9</accession>
<feature type="domain" description="Tip attachment protein J HDII-ins2" evidence="2">
    <location>
        <begin position="275"/>
        <end position="385"/>
    </location>
</feature>
<name>A0A8S5NPS9_9CAUD</name>
<organism evidence="3">
    <name type="scientific">Siphoviridae sp. ctpbe1</name>
    <dbReference type="NCBI Taxonomy" id="2826466"/>
    <lineage>
        <taxon>Viruses</taxon>
        <taxon>Duplodnaviria</taxon>
        <taxon>Heunggongvirae</taxon>
        <taxon>Uroviricota</taxon>
        <taxon>Caudoviricetes</taxon>
    </lineage>
</organism>
<sequence>MAGRLWRYSNMPQIVKIQNPFNLAQSEVFYCLKQMNVAEIVTEYNISPQNLPFICFLNGEPLLRRYWNICPKMTDHLAFLCLPQGGGGGGSNPLKVVLSVAVMVAAYYTGGIAAGAYGTLAGAAAATAVSVGGSMLVNAVIPSPSSSLTSSYASSSMETSPTYSLNARGNQAKLGGVIPVLYGRHIIYPDFAAKPYTEYKNNEQYLHQLHVLTQGYCEVEQLRIDDTPISSFAEVEYEIVEPNQEVTLFNPNVVMAAEIAGQELMKDEYTGGFIVNPEDTKIDKIGVDIVMNAGLYYANDSGGLSSKTIQWKVEARTVDDSGNPLGDWFVLGSETYSAAQNKPIRLTYNYSVAMGRYEVRATRLNTKDTSARAAHAIYWESLKGYMEKPTIFGEMTLLAIKMRATNNLSSNSSRKINAIITRKVKKWNNETGWSEPVACRSIAWSIADILKAQYGGKLPDERIHLAELEQLDKVWESRGDYFDGIFDSTTTIWEAMSKVARCGRALPILQSGMVRIIRDEPKTIPTAMFTPRNIIKDSFSIEYVMPSEDTADSVKVQYFSNKYWKYDDVVTKLPDSTEENPANVDLFGCTDKAHAEREGYYMCACNRYRRKYITFSTELEGLIPTYGDLISITHDMCEWGQGGEVLSISGNMLKLSESLIWKQNEEHFISFRLQNGSMSDVYQVVRGAVDSEAVLQTTPDFEIYTGTARERTHFAFGTKGKMSMMAKVIGVRPRGDTVEISCVNESEEVYKT</sequence>
<dbReference type="Pfam" id="PF24801">
    <property type="entry name" value="FNIII-A_GpJ"/>
    <property type="match status" value="1"/>
</dbReference>
<reference evidence="3" key="1">
    <citation type="journal article" date="2021" name="Proc. Natl. Acad. Sci. U.S.A.">
        <title>A Catalog of Tens of Thousands of Viruses from Human Metagenomes Reveals Hidden Associations with Chronic Diseases.</title>
        <authorList>
            <person name="Tisza M.J."/>
            <person name="Buck C.B."/>
        </authorList>
    </citation>
    <scope>NUCLEOTIDE SEQUENCE</scope>
    <source>
        <strain evidence="3">Ctpbe1</strain>
    </source>
</reference>
<dbReference type="InterPro" id="IPR032876">
    <property type="entry name" value="J_dom"/>
</dbReference>
<dbReference type="Pfam" id="PF13550">
    <property type="entry name" value="Phage-tail_3"/>
    <property type="match status" value="1"/>
</dbReference>
<proteinExistence type="predicted"/>
<dbReference type="NCBIfam" id="NF040662">
    <property type="entry name" value="attach_TipJ_rel"/>
    <property type="match status" value="1"/>
</dbReference>
<dbReference type="EMBL" id="BK015216">
    <property type="protein sequence ID" value="DAD96375.1"/>
    <property type="molecule type" value="Genomic_DNA"/>
</dbReference>
<dbReference type="InterPro" id="IPR055385">
    <property type="entry name" value="GpJ_HDII-ins2"/>
</dbReference>
<evidence type="ECO:0000313" key="3">
    <source>
        <dbReference type="EMBL" id="DAD96375.1"/>
    </source>
</evidence>
<feature type="domain" description="Tip attachment protein J" evidence="1">
    <location>
        <begin position="490"/>
        <end position="638"/>
    </location>
</feature>